<dbReference type="InterPro" id="IPR002545">
    <property type="entry name" value="CheW-lke_dom"/>
</dbReference>
<dbReference type="InterPro" id="IPR004358">
    <property type="entry name" value="Sig_transdc_His_kin-like_C"/>
</dbReference>
<evidence type="ECO:0000256" key="1">
    <source>
        <dbReference type="ARBA" id="ARBA00000085"/>
    </source>
</evidence>
<keyword evidence="8" id="KW-0808">Transferase</keyword>
<dbReference type="EC" id="2.7.13.3" evidence="3"/>
<dbReference type="InterPro" id="IPR005467">
    <property type="entry name" value="His_kinase_dom"/>
</dbReference>
<evidence type="ECO:0000313" key="20">
    <source>
        <dbReference type="Proteomes" id="UP001065549"/>
    </source>
</evidence>
<keyword evidence="12" id="KW-0902">Two-component regulatory system</keyword>
<evidence type="ECO:0000256" key="13">
    <source>
        <dbReference type="ARBA" id="ARBA00035100"/>
    </source>
</evidence>
<evidence type="ECO:0000256" key="5">
    <source>
        <dbReference type="ARBA" id="ARBA00022490"/>
    </source>
</evidence>
<dbReference type="InterPro" id="IPR003594">
    <property type="entry name" value="HATPase_dom"/>
</dbReference>
<dbReference type="PROSITE" id="PS50109">
    <property type="entry name" value="HIS_KIN"/>
    <property type="match status" value="1"/>
</dbReference>
<dbReference type="GO" id="GO:0006935">
    <property type="term" value="P:chemotaxis"/>
    <property type="evidence" value="ECO:0007669"/>
    <property type="project" value="UniProtKB-KW"/>
</dbReference>
<dbReference type="Gene3D" id="1.20.120.160">
    <property type="entry name" value="HPT domain"/>
    <property type="match status" value="1"/>
</dbReference>
<reference evidence="19" key="1">
    <citation type="submission" date="2022-09" db="EMBL/GenBank/DDBJ databases">
        <title>Culturomic study of gut microbiota in children with autism spectrum disorder.</title>
        <authorList>
            <person name="Efimov B.A."/>
            <person name="Chaplin A.V."/>
            <person name="Sokolova S.R."/>
            <person name="Pikina A.P."/>
            <person name="Korzhanova M."/>
            <person name="Belova V."/>
            <person name="Korostin D."/>
        </authorList>
    </citation>
    <scope>NUCLEOTIDE SEQUENCE</scope>
    <source>
        <strain evidence="19">ASD5510</strain>
    </source>
</reference>
<comment type="subcellular location">
    <subcellularLocation>
        <location evidence="2">Cytoplasm</location>
    </subcellularLocation>
</comment>
<protein>
    <recommendedName>
        <fullName evidence="4">Chemotaxis protein CheA</fullName>
        <ecNumber evidence="3">2.7.13.3</ecNumber>
    </recommendedName>
</protein>
<feature type="domain" description="CheW-like" evidence="17">
    <location>
        <begin position="523"/>
        <end position="661"/>
    </location>
</feature>
<keyword evidence="9" id="KW-0547">Nucleotide-binding</keyword>
<feature type="domain" description="Histidine kinase" evidence="16">
    <location>
        <begin position="245"/>
        <end position="521"/>
    </location>
</feature>
<evidence type="ECO:0000259" key="17">
    <source>
        <dbReference type="PROSITE" id="PS50851"/>
    </source>
</evidence>
<dbReference type="PANTHER" id="PTHR43395:SF10">
    <property type="entry name" value="CHEMOTAXIS PROTEIN CHEA"/>
    <property type="match status" value="1"/>
</dbReference>
<dbReference type="SMART" id="SM01231">
    <property type="entry name" value="H-kinase_dim"/>
    <property type="match status" value="1"/>
</dbReference>
<dbReference type="SMART" id="SM00387">
    <property type="entry name" value="HATPase_c"/>
    <property type="match status" value="1"/>
</dbReference>
<dbReference type="Gene3D" id="1.10.287.560">
    <property type="entry name" value="Histidine kinase CheA-like, homodimeric domain"/>
    <property type="match status" value="1"/>
</dbReference>
<dbReference type="InterPro" id="IPR010808">
    <property type="entry name" value="CheA_P2-bd"/>
</dbReference>
<organism evidence="19 20">
    <name type="scientific">Hominibacterium faecale</name>
    <dbReference type="NCBI Taxonomy" id="2839743"/>
    <lineage>
        <taxon>Bacteria</taxon>
        <taxon>Bacillati</taxon>
        <taxon>Bacillota</taxon>
        <taxon>Clostridia</taxon>
        <taxon>Peptostreptococcales</taxon>
        <taxon>Anaerovoracaceae</taxon>
        <taxon>Hominibacterium</taxon>
    </lineage>
</organism>
<dbReference type="SUPFAM" id="SSF47384">
    <property type="entry name" value="Homodimeric domain of signal transducing histidine kinase"/>
    <property type="match status" value="1"/>
</dbReference>
<dbReference type="Pfam" id="PF01584">
    <property type="entry name" value="CheW"/>
    <property type="match status" value="1"/>
</dbReference>
<dbReference type="GO" id="GO:0005737">
    <property type="term" value="C:cytoplasm"/>
    <property type="evidence" value="ECO:0007669"/>
    <property type="project" value="UniProtKB-SubCell"/>
</dbReference>
<keyword evidence="20" id="KW-1185">Reference proteome</keyword>
<feature type="compositionally biased region" description="Acidic residues" evidence="15">
    <location>
        <begin position="140"/>
        <end position="151"/>
    </location>
</feature>
<evidence type="ECO:0000256" key="11">
    <source>
        <dbReference type="ARBA" id="ARBA00022840"/>
    </source>
</evidence>
<name>A0A9J6QMQ4_9FIRM</name>
<keyword evidence="7 14" id="KW-0597">Phosphoprotein</keyword>
<dbReference type="InterPro" id="IPR036097">
    <property type="entry name" value="HisK_dim/P_sf"/>
</dbReference>
<evidence type="ECO:0000256" key="2">
    <source>
        <dbReference type="ARBA" id="ARBA00004496"/>
    </source>
</evidence>
<evidence type="ECO:0000256" key="12">
    <source>
        <dbReference type="ARBA" id="ARBA00023012"/>
    </source>
</evidence>
<dbReference type="InterPro" id="IPR035891">
    <property type="entry name" value="CheY-binding_CheA"/>
</dbReference>
<dbReference type="Gene3D" id="2.30.30.40">
    <property type="entry name" value="SH3 Domains"/>
    <property type="match status" value="1"/>
</dbReference>
<dbReference type="GO" id="GO:0005524">
    <property type="term" value="F:ATP binding"/>
    <property type="evidence" value="ECO:0007669"/>
    <property type="project" value="UniProtKB-KW"/>
</dbReference>
<dbReference type="PANTHER" id="PTHR43395">
    <property type="entry name" value="SENSOR HISTIDINE KINASE CHEA"/>
    <property type="match status" value="1"/>
</dbReference>
<dbReference type="Pfam" id="PF01627">
    <property type="entry name" value="Hpt"/>
    <property type="match status" value="1"/>
</dbReference>
<comment type="function">
    <text evidence="13">Involved in the transmission of sensory signals from the chemoreceptors to the flagellar motors. CheA is autophosphorylated; it can transfer its phosphate group to either CheB or CheY.</text>
</comment>
<dbReference type="CDD" id="cd00088">
    <property type="entry name" value="HPT"/>
    <property type="match status" value="1"/>
</dbReference>
<dbReference type="InterPro" id="IPR051315">
    <property type="entry name" value="Bact_Chemotaxis_CheA"/>
</dbReference>
<keyword evidence="5" id="KW-0963">Cytoplasm</keyword>
<dbReference type="GO" id="GO:0000155">
    <property type="term" value="F:phosphorelay sensor kinase activity"/>
    <property type="evidence" value="ECO:0007669"/>
    <property type="project" value="InterPro"/>
</dbReference>
<evidence type="ECO:0000259" key="16">
    <source>
        <dbReference type="PROSITE" id="PS50109"/>
    </source>
</evidence>
<evidence type="ECO:0000256" key="7">
    <source>
        <dbReference type="ARBA" id="ARBA00022553"/>
    </source>
</evidence>
<evidence type="ECO:0000313" key="19">
    <source>
        <dbReference type="EMBL" id="MCU7378457.1"/>
    </source>
</evidence>
<dbReference type="RefSeq" id="WP_253019887.1">
    <property type="nucleotide sequence ID" value="NZ_JAOSHN010000003.1"/>
</dbReference>
<dbReference type="FunFam" id="3.30.565.10:FF:000016">
    <property type="entry name" value="Chemotaxis protein CheA, putative"/>
    <property type="match status" value="1"/>
</dbReference>
<evidence type="ECO:0000256" key="10">
    <source>
        <dbReference type="ARBA" id="ARBA00022777"/>
    </source>
</evidence>
<evidence type="ECO:0000256" key="9">
    <source>
        <dbReference type="ARBA" id="ARBA00022741"/>
    </source>
</evidence>
<dbReference type="Pfam" id="PF02895">
    <property type="entry name" value="H-kinase_dim"/>
    <property type="match status" value="1"/>
</dbReference>
<comment type="caution">
    <text evidence="19">The sequence shown here is derived from an EMBL/GenBank/DDBJ whole genome shotgun (WGS) entry which is preliminary data.</text>
</comment>
<dbReference type="EMBL" id="JAOSHN010000003">
    <property type="protein sequence ID" value="MCU7378457.1"/>
    <property type="molecule type" value="Genomic_DNA"/>
</dbReference>
<keyword evidence="10" id="KW-0418">Kinase</keyword>
<dbReference type="SUPFAM" id="SSF47226">
    <property type="entry name" value="Histidine-containing phosphotransfer domain, HPT domain"/>
    <property type="match status" value="1"/>
</dbReference>
<dbReference type="AlphaFoldDB" id="A0A9J6QMQ4"/>
<keyword evidence="11" id="KW-0067">ATP-binding</keyword>
<feature type="domain" description="HPt" evidence="18">
    <location>
        <begin position="4"/>
        <end position="112"/>
    </location>
</feature>
<evidence type="ECO:0000256" key="14">
    <source>
        <dbReference type="PROSITE-ProRule" id="PRU00110"/>
    </source>
</evidence>
<dbReference type="PROSITE" id="PS50851">
    <property type="entry name" value="CHEW"/>
    <property type="match status" value="1"/>
</dbReference>
<proteinExistence type="predicted"/>
<keyword evidence="6" id="KW-0145">Chemotaxis</keyword>
<comment type="catalytic activity">
    <reaction evidence="1">
        <text>ATP + protein L-histidine = ADP + protein N-phospho-L-histidine.</text>
        <dbReference type="EC" id="2.7.13.3"/>
    </reaction>
</comment>
<dbReference type="PROSITE" id="PS50894">
    <property type="entry name" value="HPT"/>
    <property type="match status" value="1"/>
</dbReference>
<dbReference type="PRINTS" id="PR00344">
    <property type="entry name" value="BCTRLSENSOR"/>
</dbReference>
<dbReference type="SMART" id="SM00260">
    <property type="entry name" value="CheW"/>
    <property type="match status" value="1"/>
</dbReference>
<evidence type="ECO:0000256" key="3">
    <source>
        <dbReference type="ARBA" id="ARBA00012438"/>
    </source>
</evidence>
<dbReference type="InterPro" id="IPR036890">
    <property type="entry name" value="HATPase_C_sf"/>
</dbReference>
<dbReference type="Gene3D" id="3.30.565.10">
    <property type="entry name" value="Histidine kinase-like ATPase, C-terminal domain"/>
    <property type="match status" value="1"/>
</dbReference>
<sequence length="668" mass="75776">MGYFDSDAEEMLEVYLLETRQLTGQLSSVLLDAEKNNAFTQEDIHSIFRVMHTIKSSSAMMGLAEMSSMAHKLEDLFAYYRDQKGMLQQPEPELFDLLLAALDHVEEELEKMAREDYRPESTKDIEMQADAYLKKLAGGQEDDEACSEEQSEERIPGGLREKSGHVARVVFEENCRMENVRAYMLVRQISGLCSCVETYPTDLDKGADVEEYINKHGVFIRFETEHEKEVVETLSKGLFVKKCEVLSEKQKAPAAEDKKEEIKYTAPQQSRDNEFLSVRSDRLDKLQNLAGEMIIQIQSLDNSLNNLGLHDLSQGAAYQLNRLIYEVERTVMETRMVPVEKVVPKLRRILRDISKQQQKEIDLVVECANIEADKSVVELVSEALIHLIRNAVDHGIEAPEERLAAAKNRKGTIRFTVEGLSGELLVTISDDGRGIDEEAVLEKAEEQGRLNRPKETYQFDEICELLLQPGFTTNEEVTAYSGRGVGLDVVKKSIEETGGNLRIHSQPGKGSEFLITVPLTLATIECVRFQVAEYRFSLPARYVFRFMDYRSKKAYIQNTNGRLHILYEGQMVPLIDLRSFYRIGGQVPNSSIIVYVKNMEKEGCILIDSMFQQKRVVVRPLPPFLGMNYRRRTGITGCSTMGDGVICSSLDIGLLITQYEKEGVYGTE</sequence>
<dbReference type="InterPro" id="IPR037006">
    <property type="entry name" value="CheA-like_homodim_sf"/>
</dbReference>
<feature type="region of interest" description="Disordered" evidence="15">
    <location>
        <begin position="140"/>
        <end position="159"/>
    </location>
</feature>
<accession>A0A9J6QMQ4</accession>
<dbReference type="Pfam" id="PF07194">
    <property type="entry name" value="P2"/>
    <property type="match status" value="1"/>
</dbReference>
<dbReference type="Proteomes" id="UP001065549">
    <property type="component" value="Unassembled WGS sequence"/>
</dbReference>
<dbReference type="InterPro" id="IPR004105">
    <property type="entry name" value="CheA-like_dim"/>
</dbReference>
<dbReference type="InterPro" id="IPR036641">
    <property type="entry name" value="HPT_dom_sf"/>
</dbReference>
<dbReference type="InterPro" id="IPR036061">
    <property type="entry name" value="CheW-like_dom_sf"/>
</dbReference>
<feature type="modified residue" description="Phosphohistidine" evidence="14">
    <location>
        <position position="52"/>
    </location>
</feature>
<evidence type="ECO:0000256" key="4">
    <source>
        <dbReference type="ARBA" id="ARBA00021495"/>
    </source>
</evidence>
<dbReference type="Pfam" id="PF02518">
    <property type="entry name" value="HATPase_c"/>
    <property type="match status" value="1"/>
</dbReference>
<dbReference type="SUPFAM" id="SSF55874">
    <property type="entry name" value="ATPase domain of HSP90 chaperone/DNA topoisomerase II/histidine kinase"/>
    <property type="match status" value="1"/>
</dbReference>
<evidence type="ECO:0000256" key="15">
    <source>
        <dbReference type="SAM" id="MobiDB-lite"/>
    </source>
</evidence>
<dbReference type="SUPFAM" id="SSF55052">
    <property type="entry name" value="CheY-binding domain of CheA"/>
    <property type="match status" value="1"/>
</dbReference>
<evidence type="ECO:0000256" key="8">
    <source>
        <dbReference type="ARBA" id="ARBA00022679"/>
    </source>
</evidence>
<evidence type="ECO:0000256" key="6">
    <source>
        <dbReference type="ARBA" id="ARBA00022500"/>
    </source>
</evidence>
<dbReference type="InterPro" id="IPR008207">
    <property type="entry name" value="Sig_transdc_His_kin_Hpt_dom"/>
</dbReference>
<dbReference type="SUPFAM" id="SSF50341">
    <property type="entry name" value="CheW-like"/>
    <property type="match status" value="1"/>
</dbReference>
<dbReference type="SMART" id="SM00073">
    <property type="entry name" value="HPT"/>
    <property type="match status" value="1"/>
</dbReference>
<evidence type="ECO:0000259" key="18">
    <source>
        <dbReference type="PROSITE" id="PS50894"/>
    </source>
</evidence>
<gene>
    <name evidence="19" type="ORF">OBO34_08810</name>
</gene>